<keyword evidence="2" id="KW-0813">Transport</keyword>
<dbReference type="PANTHER" id="PTHR43335">
    <property type="entry name" value="ABC TRANSPORTER, ATP-BINDING PROTEIN"/>
    <property type="match status" value="1"/>
</dbReference>
<dbReference type="Gene3D" id="3.40.50.300">
    <property type="entry name" value="P-loop containing nucleotide triphosphate hydrolases"/>
    <property type="match status" value="1"/>
</dbReference>
<evidence type="ECO:0000256" key="2">
    <source>
        <dbReference type="ARBA" id="ARBA00022448"/>
    </source>
</evidence>
<evidence type="ECO:0000313" key="7">
    <source>
        <dbReference type="Proteomes" id="UP000028725"/>
    </source>
</evidence>
<dbReference type="InterPro" id="IPR003439">
    <property type="entry name" value="ABC_transporter-like_ATP-bd"/>
</dbReference>
<keyword evidence="7" id="KW-1185">Reference proteome</keyword>
<comment type="similarity">
    <text evidence="1">Belongs to the ABC transporter superfamily.</text>
</comment>
<accession>A0A085VZS9</accession>
<organism evidence="6 7">
    <name type="scientific">Hyalangium minutum</name>
    <dbReference type="NCBI Taxonomy" id="394096"/>
    <lineage>
        <taxon>Bacteria</taxon>
        <taxon>Pseudomonadati</taxon>
        <taxon>Myxococcota</taxon>
        <taxon>Myxococcia</taxon>
        <taxon>Myxococcales</taxon>
        <taxon>Cystobacterineae</taxon>
        <taxon>Archangiaceae</taxon>
        <taxon>Hyalangium</taxon>
    </lineage>
</organism>
<keyword evidence="4 6" id="KW-0067">ATP-binding</keyword>
<dbReference type="GO" id="GO:0016887">
    <property type="term" value="F:ATP hydrolysis activity"/>
    <property type="evidence" value="ECO:0007669"/>
    <property type="project" value="InterPro"/>
</dbReference>
<dbReference type="PROSITE" id="PS00211">
    <property type="entry name" value="ABC_TRANSPORTER_1"/>
    <property type="match status" value="1"/>
</dbReference>
<dbReference type="InterPro" id="IPR027417">
    <property type="entry name" value="P-loop_NTPase"/>
</dbReference>
<protein>
    <submittedName>
        <fullName evidence="6">ABC transporter, ATP-binding protein</fullName>
    </submittedName>
</protein>
<gene>
    <name evidence="6" type="ORF">DB31_4566</name>
</gene>
<dbReference type="InterPro" id="IPR017871">
    <property type="entry name" value="ABC_transporter-like_CS"/>
</dbReference>
<dbReference type="Pfam" id="PF00005">
    <property type="entry name" value="ABC_tran"/>
    <property type="match status" value="1"/>
</dbReference>
<feature type="domain" description="ABC transporter" evidence="5">
    <location>
        <begin position="4"/>
        <end position="233"/>
    </location>
</feature>
<name>A0A085VZS9_9BACT</name>
<dbReference type="OrthoDB" id="9809450at2"/>
<dbReference type="STRING" id="394096.DB31_4566"/>
<dbReference type="PROSITE" id="PS50893">
    <property type="entry name" value="ABC_TRANSPORTER_2"/>
    <property type="match status" value="1"/>
</dbReference>
<dbReference type="CDD" id="cd03230">
    <property type="entry name" value="ABC_DR_subfamily_A"/>
    <property type="match status" value="1"/>
</dbReference>
<dbReference type="GO" id="GO:0005524">
    <property type="term" value="F:ATP binding"/>
    <property type="evidence" value="ECO:0007669"/>
    <property type="project" value="UniProtKB-KW"/>
</dbReference>
<dbReference type="SUPFAM" id="SSF52540">
    <property type="entry name" value="P-loop containing nucleoside triphosphate hydrolases"/>
    <property type="match status" value="1"/>
</dbReference>
<evidence type="ECO:0000313" key="6">
    <source>
        <dbReference type="EMBL" id="KFE60942.1"/>
    </source>
</evidence>
<dbReference type="PANTHER" id="PTHR43335:SF4">
    <property type="entry name" value="ABC TRANSPORTER, ATP-BINDING PROTEIN"/>
    <property type="match status" value="1"/>
</dbReference>
<reference evidence="6 7" key="1">
    <citation type="submission" date="2014-04" db="EMBL/GenBank/DDBJ databases">
        <title>Genome assembly of Hyalangium minutum DSM 14724.</title>
        <authorList>
            <person name="Sharma G."/>
            <person name="Subramanian S."/>
        </authorList>
    </citation>
    <scope>NUCLEOTIDE SEQUENCE [LARGE SCALE GENOMIC DNA]</scope>
    <source>
        <strain evidence="6 7">DSM 14724</strain>
    </source>
</reference>
<dbReference type="AlphaFoldDB" id="A0A085VZS9"/>
<dbReference type="InterPro" id="IPR003593">
    <property type="entry name" value="AAA+_ATPase"/>
</dbReference>
<dbReference type="Proteomes" id="UP000028725">
    <property type="component" value="Unassembled WGS sequence"/>
</dbReference>
<dbReference type="SMART" id="SM00382">
    <property type="entry name" value="AAA"/>
    <property type="match status" value="1"/>
</dbReference>
<dbReference type="PATRIC" id="fig|394096.3.peg.8298"/>
<comment type="caution">
    <text evidence="6">The sequence shown here is derived from an EMBL/GenBank/DDBJ whole genome shotgun (WGS) entry which is preliminary data.</text>
</comment>
<proteinExistence type="inferred from homology"/>
<evidence type="ECO:0000259" key="5">
    <source>
        <dbReference type="PROSITE" id="PS50893"/>
    </source>
</evidence>
<dbReference type="EMBL" id="JMCB01000026">
    <property type="protein sequence ID" value="KFE60942.1"/>
    <property type="molecule type" value="Genomic_DNA"/>
</dbReference>
<evidence type="ECO:0000256" key="1">
    <source>
        <dbReference type="ARBA" id="ARBA00005417"/>
    </source>
</evidence>
<keyword evidence="3" id="KW-0547">Nucleotide-binding</keyword>
<evidence type="ECO:0000256" key="4">
    <source>
        <dbReference type="ARBA" id="ARBA00022840"/>
    </source>
</evidence>
<dbReference type="RefSeq" id="WP_044198508.1">
    <property type="nucleotide sequence ID" value="NZ_JMCB01000026.1"/>
</dbReference>
<evidence type="ECO:0000256" key="3">
    <source>
        <dbReference type="ARBA" id="ARBA00022741"/>
    </source>
</evidence>
<sequence>MSGIQVQGLAKRFGDRTAVQGLTFDVRPGEVFGLLGPNGAGKTTTVRMLTGLLLPSEGEAFVWGHSVRTHGEQLRRTVGLLTEQPGLYDRLTARENLRFFMKLHELDEAAAWPRALAYLERFGLAARVDDPCGGFSKGMRQKLAIVRTLVHDPKVIFLDEPTSGLDPESARTVRDAVAELATEGRTIVLCSHNLSEVERLCTRAAIIQGRLLAMAPLSELRRAGQALDIRVEGDAERFRPALAALPFAPNVLSEGGRLKVMLSDDAQAPDVLAALVNAGARVHSAVPANRPLEEVYLELIRQGRG</sequence>